<sequence>MPTVHRSGFDTETLFLLWAARETGVLDALTSRAGTADAVAAETEVTPEAARVVVESLADLGFLERVGDEFEVTNRALGFLAKRDVRSIGRLPHALDILDSYVALPETMRTGHPPEQSAGSMVNRLGAHAATDESVVRASVTAAVRIAPQAERVLNVAGGSGVYAREFAARGFEVTMCDGDDVIEYVAPTLEHADVTLETRSLATLADGSYDLVFGDDLCRALTVAENRTLLSTVRDALSPCGAAVFVEPVRGRAATATTVRAATEALASGHGGAYDEDQFRTWFSEAGLEDVRVDDVPGTDRQAVGGYKRGVD</sequence>
<dbReference type="SUPFAM" id="SSF46785">
    <property type="entry name" value="Winged helix' DNA-binding domain"/>
    <property type="match status" value="1"/>
</dbReference>
<keyword evidence="2" id="KW-1185">Reference proteome</keyword>
<comment type="caution">
    <text evidence="1">The sequence shown here is derived from an EMBL/GenBank/DDBJ whole genome shotgun (WGS) entry which is preliminary data.</text>
</comment>
<dbReference type="Pfam" id="PF13489">
    <property type="entry name" value="Methyltransf_23"/>
    <property type="match status" value="1"/>
</dbReference>
<evidence type="ECO:0000313" key="1">
    <source>
        <dbReference type="EMBL" id="KTG10862.1"/>
    </source>
</evidence>
<name>A0A0W1RB12_9EURY</name>
<dbReference type="RefSeq" id="WP_058580660.1">
    <property type="nucleotide sequence ID" value="NZ_LOPU01000016.1"/>
</dbReference>
<gene>
    <name evidence="1" type="ORF">AUR64_06660</name>
</gene>
<evidence type="ECO:0008006" key="3">
    <source>
        <dbReference type="Google" id="ProtNLM"/>
    </source>
</evidence>
<dbReference type="CDD" id="cd02440">
    <property type="entry name" value="AdoMet_MTases"/>
    <property type="match status" value="1"/>
</dbReference>
<dbReference type="InterPro" id="IPR036388">
    <property type="entry name" value="WH-like_DNA-bd_sf"/>
</dbReference>
<dbReference type="OrthoDB" id="146767at2157"/>
<proteinExistence type="predicted"/>
<dbReference type="Proteomes" id="UP000054387">
    <property type="component" value="Unassembled WGS sequence"/>
</dbReference>
<dbReference type="InterPro" id="IPR036390">
    <property type="entry name" value="WH_DNA-bd_sf"/>
</dbReference>
<dbReference type="InterPro" id="IPR029063">
    <property type="entry name" value="SAM-dependent_MTases_sf"/>
</dbReference>
<dbReference type="Gene3D" id="3.40.50.150">
    <property type="entry name" value="Vaccinia Virus protein VP39"/>
    <property type="match status" value="1"/>
</dbReference>
<protein>
    <recommendedName>
        <fullName evidence="3">Methyltransferase type 11</fullName>
    </recommendedName>
</protein>
<dbReference type="STRING" id="1514971.AUR64_06660"/>
<organism evidence="1 2">
    <name type="scientific">Haloprofundus marisrubri</name>
    <dbReference type="NCBI Taxonomy" id="1514971"/>
    <lineage>
        <taxon>Archaea</taxon>
        <taxon>Methanobacteriati</taxon>
        <taxon>Methanobacteriota</taxon>
        <taxon>Stenosarchaea group</taxon>
        <taxon>Halobacteria</taxon>
        <taxon>Halobacteriales</taxon>
        <taxon>Haloferacaceae</taxon>
        <taxon>Haloprofundus</taxon>
    </lineage>
</organism>
<accession>A0A0W1RB12</accession>
<dbReference type="Gene3D" id="1.10.10.10">
    <property type="entry name" value="Winged helix-like DNA-binding domain superfamily/Winged helix DNA-binding domain"/>
    <property type="match status" value="1"/>
</dbReference>
<dbReference type="EMBL" id="LOPU01000016">
    <property type="protein sequence ID" value="KTG10862.1"/>
    <property type="molecule type" value="Genomic_DNA"/>
</dbReference>
<evidence type="ECO:0000313" key="2">
    <source>
        <dbReference type="Proteomes" id="UP000054387"/>
    </source>
</evidence>
<reference evidence="1 2" key="1">
    <citation type="submission" date="2015-12" db="EMBL/GenBank/DDBJ databases">
        <title>Haloprofundus marisrubri gen. nov., sp. nov., an extremely halophilic archaeon isolated from the Discovery deep brine-seawater interface in the Red Sea.</title>
        <authorList>
            <person name="Zhang G."/>
            <person name="Stingl U."/>
            <person name="Rashid M."/>
        </authorList>
    </citation>
    <scope>NUCLEOTIDE SEQUENCE [LARGE SCALE GENOMIC DNA]</scope>
    <source>
        <strain evidence="1 2">SB9</strain>
    </source>
</reference>
<dbReference type="SUPFAM" id="SSF53335">
    <property type="entry name" value="S-adenosyl-L-methionine-dependent methyltransferases"/>
    <property type="match status" value="1"/>
</dbReference>
<dbReference type="AlphaFoldDB" id="A0A0W1RB12"/>